<keyword evidence="6" id="KW-1278">Translocase</keyword>
<gene>
    <name evidence="9" type="ORF">GCM10023337_05730</name>
</gene>
<dbReference type="NCBIfam" id="TIGR03265">
    <property type="entry name" value="PhnT2"/>
    <property type="match status" value="1"/>
</dbReference>
<dbReference type="PANTHER" id="PTHR42781:SF5">
    <property type="entry name" value="PUTRESCINE TRANSPORT ATP-BINDING PROTEIN POTG"/>
    <property type="match status" value="1"/>
</dbReference>
<dbReference type="InterPro" id="IPR003593">
    <property type="entry name" value="AAA+_ATPase"/>
</dbReference>
<evidence type="ECO:0000256" key="2">
    <source>
        <dbReference type="ARBA" id="ARBA00022475"/>
    </source>
</evidence>
<dbReference type="SUPFAM" id="SSF52540">
    <property type="entry name" value="P-loop containing nucleoside triphosphate hydrolases"/>
    <property type="match status" value="1"/>
</dbReference>
<dbReference type="InterPro" id="IPR027417">
    <property type="entry name" value="P-loop_NTPase"/>
</dbReference>
<keyword evidence="4" id="KW-0547">Nucleotide-binding</keyword>
<protein>
    <submittedName>
        <fullName evidence="9">2-aminoethylphosphonate ABC transporter ATP-binding protein</fullName>
    </submittedName>
</protein>
<dbReference type="Proteomes" id="UP001500227">
    <property type="component" value="Unassembled WGS sequence"/>
</dbReference>
<dbReference type="InterPro" id="IPR050093">
    <property type="entry name" value="ABC_SmlMolc_Importer"/>
</dbReference>
<keyword evidence="3" id="KW-0997">Cell inner membrane</keyword>
<dbReference type="PROSITE" id="PS00211">
    <property type="entry name" value="ABC_TRANSPORTER_1"/>
    <property type="match status" value="1"/>
</dbReference>
<sequence length="363" mass="41051">MDDEEAFLSIEHVTKKFGAFTALDAVSLELRAGELVCLLGPSGCGKSTLLRCIAGLHRQDEGRIFLANREIGQLPAQQRDYGMLFQSYALFPNLTVEQNVAYGLSQRRRLAPVVHKRVREMLDLVGLGHLAQRYPSQLSGGQQQRVALARALAPSPSLLLLDEPMSALDARIREQLRIDLRNLQRKLGITTLMVTHDQEEAMMMADRIAVMDQGKIQQFARPQDLYRQPANTFVADFIGDSNCLFYERLDTYVAQVGELQVHTAMPLLQPNGRLYVRPEQVQLAPVGESRRPALQKNWFVAHFIDGIFLGRYYKLFFQLERADQTQIEVLLPAAQAEPYMQGLGKKYWLHLPSEALAVYKEVA</sequence>
<organism evidence="9 10">
    <name type="scientific">Paenalcaligenes hermetiae</name>
    <dbReference type="NCBI Taxonomy" id="1157987"/>
    <lineage>
        <taxon>Bacteria</taxon>
        <taxon>Pseudomonadati</taxon>
        <taxon>Pseudomonadota</taxon>
        <taxon>Betaproteobacteria</taxon>
        <taxon>Burkholderiales</taxon>
        <taxon>Alcaligenaceae</taxon>
        <taxon>Paenalcaligenes</taxon>
    </lineage>
</organism>
<keyword evidence="5 9" id="KW-0067">ATP-binding</keyword>
<comment type="caution">
    <text evidence="9">The sequence shown here is derived from an EMBL/GenBank/DDBJ whole genome shotgun (WGS) entry which is preliminary data.</text>
</comment>
<evidence type="ECO:0000313" key="10">
    <source>
        <dbReference type="Proteomes" id="UP001500227"/>
    </source>
</evidence>
<keyword evidence="10" id="KW-1185">Reference proteome</keyword>
<evidence type="ECO:0000256" key="6">
    <source>
        <dbReference type="ARBA" id="ARBA00022967"/>
    </source>
</evidence>
<keyword evidence="1" id="KW-0813">Transport</keyword>
<evidence type="ECO:0000313" key="9">
    <source>
        <dbReference type="EMBL" id="GAA5086245.1"/>
    </source>
</evidence>
<dbReference type="InterPro" id="IPR017666">
    <property type="entry name" value="AminoethylPonate_ABC_PhnT2"/>
</dbReference>
<keyword evidence="7" id="KW-0472">Membrane</keyword>
<evidence type="ECO:0000256" key="7">
    <source>
        <dbReference type="ARBA" id="ARBA00023136"/>
    </source>
</evidence>
<dbReference type="Pfam" id="PF00005">
    <property type="entry name" value="ABC_tran"/>
    <property type="match status" value="1"/>
</dbReference>
<evidence type="ECO:0000256" key="5">
    <source>
        <dbReference type="ARBA" id="ARBA00022840"/>
    </source>
</evidence>
<dbReference type="EMBL" id="BAABKD010000002">
    <property type="protein sequence ID" value="GAA5086245.1"/>
    <property type="molecule type" value="Genomic_DNA"/>
</dbReference>
<evidence type="ECO:0000256" key="1">
    <source>
        <dbReference type="ARBA" id="ARBA00022448"/>
    </source>
</evidence>
<dbReference type="Gene3D" id="3.40.50.300">
    <property type="entry name" value="P-loop containing nucleotide triphosphate hydrolases"/>
    <property type="match status" value="1"/>
</dbReference>
<dbReference type="InterPro" id="IPR017871">
    <property type="entry name" value="ABC_transporter-like_CS"/>
</dbReference>
<dbReference type="PROSITE" id="PS50893">
    <property type="entry name" value="ABC_TRANSPORTER_2"/>
    <property type="match status" value="1"/>
</dbReference>
<name>A0ABP9M031_9BURK</name>
<dbReference type="GO" id="GO:0005524">
    <property type="term" value="F:ATP binding"/>
    <property type="evidence" value="ECO:0007669"/>
    <property type="project" value="UniProtKB-KW"/>
</dbReference>
<feature type="domain" description="ABC transporter" evidence="8">
    <location>
        <begin position="8"/>
        <end position="238"/>
    </location>
</feature>
<dbReference type="Gene3D" id="2.40.50.100">
    <property type="match status" value="1"/>
</dbReference>
<keyword evidence="2" id="KW-1003">Cell membrane</keyword>
<evidence type="ECO:0000256" key="3">
    <source>
        <dbReference type="ARBA" id="ARBA00022519"/>
    </source>
</evidence>
<dbReference type="InterPro" id="IPR003439">
    <property type="entry name" value="ABC_transporter-like_ATP-bd"/>
</dbReference>
<evidence type="ECO:0000259" key="8">
    <source>
        <dbReference type="PROSITE" id="PS50893"/>
    </source>
</evidence>
<proteinExistence type="predicted"/>
<dbReference type="SMART" id="SM00382">
    <property type="entry name" value="AAA"/>
    <property type="match status" value="1"/>
</dbReference>
<reference evidence="10" key="1">
    <citation type="journal article" date="2019" name="Int. J. Syst. Evol. Microbiol.">
        <title>The Global Catalogue of Microorganisms (GCM) 10K type strain sequencing project: providing services to taxonomists for standard genome sequencing and annotation.</title>
        <authorList>
            <consortium name="The Broad Institute Genomics Platform"/>
            <consortium name="The Broad Institute Genome Sequencing Center for Infectious Disease"/>
            <person name="Wu L."/>
            <person name="Ma J."/>
        </authorList>
    </citation>
    <scope>NUCLEOTIDE SEQUENCE [LARGE SCALE GENOMIC DNA]</scope>
    <source>
        <strain evidence="10">JCM 18423</strain>
    </source>
</reference>
<accession>A0ABP9M031</accession>
<evidence type="ECO:0000256" key="4">
    <source>
        <dbReference type="ARBA" id="ARBA00022741"/>
    </source>
</evidence>
<dbReference type="PANTHER" id="PTHR42781">
    <property type="entry name" value="SPERMIDINE/PUTRESCINE IMPORT ATP-BINDING PROTEIN POTA"/>
    <property type="match status" value="1"/>
</dbReference>